<evidence type="ECO:0000313" key="3">
    <source>
        <dbReference type="EMBL" id="EZG81692.1"/>
    </source>
</evidence>
<organism evidence="3 4">
    <name type="scientific">Gregarina niphandrodes</name>
    <name type="common">Septate eugregarine</name>
    <dbReference type="NCBI Taxonomy" id="110365"/>
    <lineage>
        <taxon>Eukaryota</taxon>
        <taxon>Sar</taxon>
        <taxon>Alveolata</taxon>
        <taxon>Apicomplexa</taxon>
        <taxon>Conoidasida</taxon>
        <taxon>Gregarinasina</taxon>
        <taxon>Eugregarinorida</taxon>
        <taxon>Gregarinidae</taxon>
        <taxon>Gregarina</taxon>
    </lineage>
</organism>
<dbReference type="GO" id="GO:0005737">
    <property type="term" value="C:cytoplasm"/>
    <property type="evidence" value="ECO:0007669"/>
    <property type="project" value="TreeGrafter"/>
</dbReference>
<reference evidence="3" key="1">
    <citation type="submission" date="2013-12" db="EMBL/GenBank/DDBJ databases">
        <authorList>
            <person name="Omoto C.K."/>
            <person name="Sibley D."/>
            <person name="Venepally P."/>
            <person name="Hadjithomas M."/>
            <person name="Karamycheva S."/>
            <person name="Brunk B."/>
            <person name="Roos D."/>
            <person name="Caler E."/>
            <person name="Lorenzi H."/>
        </authorList>
    </citation>
    <scope>NUCLEOTIDE SEQUENCE</scope>
</reference>
<protein>
    <submittedName>
        <fullName evidence="3">Phosducin</fullName>
    </submittedName>
</protein>
<evidence type="ECO:0000313" key="4">
    <source>
        <dbReference type="Proteomes" id="UP000019763"/>
    </source>
</evidence>
<dbReference type="RefSeq" id="XP_011134198.1">
    <property type="nucleotide sequence ID" value="XM_011135896.1"/>
</dbReference>
<dbReference type="InterPro" id="IPR024253">
    <property type="entry name" value="Phosducin_thioredoxin-like_dom"/>
</dbReference>
<dbReference type="OMA" id="FCEIRAN"/>
<name>A0A023BC19_GRENI</name>
<dbReference type="InterPro" id="IPR051498">
    <property type="entry name" value="Phosducin-like_chap/apop_reg"/>
</dbReference>
<dbReference type="Pfam" id="PF02114">
    <property type="entry name" value="Phosducin"/>
    <property type="match status" value="1"/>
</dbReference>
<dbReference type="GO" id="GO:0006457">
    <property type="term" value="P:protein folding"/>
    <property type="evidence" value="ECO:0007669"/>
    <property type="project" value="TreeGrafter"/>
</dbReference>
<dbReference type="PANTHER" id="PTHR45809:SF3">
    <property type="entry name" value="VIRAL IAP-ASSOCIATED FACTOR HOMOLOG"/>
    <property type="match status" value="1"/>
</dbReference>
<comment type="caution">
    <text evidence="3">The sequence shown here is derived from an EMBL/GenBank/DDBJ whole genome shotgun (WGS) entry which is preliminary data.</text>
</comment>
<dbReference type="PANTHER" id="PTHR45809">
    <property type="entry name" value="VIRAL IAP-ASSOCIATED FACTOR HOMOLOG"/>
    <property type="match status" value="1"/>
</dbReference>
<dbReference type="GeneID" id="22910925"/>
<dbReference type="Gene3D" id="3.40.30.10">
    <property type="entry name" value="Glutaredoxin"/>
    <property type="match status" value="1"/>
</dbReference>
<dbReference type="SUPFAM" id="SSF52833">
    <property type="entry name" value="Thioredoxin-like"/>
    <property type="match status" value="1"/>
</dbReference>
<dbReference type="OrthoDB" id="45518at2759"/>
<gene>
    <name evidence="3" type="ORF">GNI_018340</name>
</gene>
<evidence type="ECO:0000259" key="2">
    <source>
        <dbReference type="Pfam" id="PF02114"/>
    </source>
</evidence>
<dbReference type="EMBL" id="AFNH02000134">
    <property type="protein sequence ID" value="EZG81692.1"/>
    <property type="molecule type" value="Genomic_DNA"/>
</dbReference>
<dbReference type="VEuPathDB" id="CryptoDB:GNI_018340"/>
<keyword evidence="4" id="KW-1185">Reference proteome</keyword>
<dbReference type="InterPro" id="IPR036249">
    <property type="entry name" value="Thioredoxin-like_sf"/>
</dbReference>
<dbReference type="Proteomes" id="UP000019763">
    <property type="component" value="Unassembled WGS sequence"/>
</dbReference>
<dbReference type="AlphaFoldDB" id="A0A023BC19"/>
<feature type="domain" description="Phosducin" evidence="2">
    <location>
        <begin position="62"/>
        <end position="179"/>
    </location>
</feature>
<proteinExistence type="inferred from homology"/>
<evidence type="ECO:0000256" key="1">
    <source>
        <dbReference type="ARBA" id="ARBA00009686"/>
    </source>
</evidence>
<accession>A0A023BC19</accession>
<dbReference type="eggNOG" id="KOG3170">
    <property type="taxonomic scope" value="Eukaryota"/>
</dbReference>
<comment type="similarity">
    <text evidence="1">Belongs to the phosducin family.</text>
</comment>
<sequence length="265" mass="30393">MSTTNPVNRTTEWDDLQIKYGNYAPLEREVKAEEISLKAQEAIANVDPLAGKNLDQLDELEDDIDEDVLETYRRRRLEELKAAKAKEKFGDVYNVSMDNYVDEVTLASKQATVILHLYDDSLEECVLMNRALEQLSKTHRDVKFCRGLASRIIKNYHQKPGSLPTLLIYKDSKCVNQVMGISMFCDKVVDLQPQLVEFVLGRQLKLFHTETEDPRNAKATRLRKYLTKDSDESDQEVGADALHTGAYDKTYADLDLDRIMNVVRK</sequence>